<evidence type="ECO:0000256" key="7">
    <source>
        <dbReference type="SAM" id="Coils"/>
    </source>
</evidence>
<dbReference type="Pfam" id="PF08447">
    <property type="entry name" value="PAS_3"/>
    <property type="match status" value="1"/>
</dbReference>
<evidence type="ECO:0000313" key="13">
    <source>
        <dbReference type="Proteomes" id="UP000006431"/>
    </source>
</evidence>
<dbReference type="SUPFAM" id="SSF55874">
    <property type="entry name" value="ATPase domain of HSP90 chaperone/DNA topoisomerase II/histidine kinase"/>
    <property type="match status" value="1"/>
</dbReference>
<dbReference type="SMART" id="SM00387">
    <property type="entry name" value="HATPase_c"/>
    <property type="match status" value="1"/>
</dbReference>
<dbReference type="SMART" id="SM00086">
    <property type="entry name" value="PAC"/>
    <property type="match status" value="1"/>
</dbReference>
<feature type="coiled-coil region" evidence="7">
    <location>
        <begin position="298"/>
        <end position="328"/>
    </location>
</feature>
<protein>
    <recommendedName>
        <fullName evidence="2">histidine kinase</fullName>
        <ecNumber evidence="2">2.7.13.3</ecNumber>
    </recommendedName>
</protein>
<dbReference type="InterPro" id="IPR052162">
    <property type="entry name" value="Sensor_kinase/Photoreceptor"/>
</dbReference>
<dbReference type="PROSITE" id="PS50110">
    <property type="entry name" value="RESPONSE_REGULATORY"/>
    <property type="match status" value="1"/>
</dbReference>
<dbReference type="NCBIfam" id="TIGR00229">
    <property type="entry name" value="sensory_box"/>
    <property type="match status" value="1"/>
</dbReference>
<dbReference type="Gene3D" id="3.40.50.2300">
    <property type="match status" value="1"/>
</dbReference>
<dbReference type="Proteomes" id="UP000006431">
    <property type="component" value="Unassembled WGS sequence"/>
</dbReference>
<evidence type="ECO:0000313" key="12">
    <source>
        <dbReference type="EMBL" id="EHP28746.1"/>
    </source>
</evidence>
<feature type="domain" description="PAC" evidence="11">
    <location>
        <begin position="230"/>
        <end position="282"/>
    </location>
</feature>
<dbReference type="InterPro" id="IPR003594">
    <property type="entry name" value="HATPase_dom"/>
</dbReference>
<dbReference type="AlphaFoldDB" id="B6BL14"/>
<dbReference type="STRING" id="929558.SMGD1_0219"/>
<dbReference type="SMART" id="SM00388">
    <property type="entry name" value="HisKA"/>
    <property type="match status" value="1"/>
</dbReference>
<name>B6BL14_SULGG</name>
<dbReference type="InterPro" id="IPR000700">
    <property type="entry name" value="PAS-assoc_C"/>
</dbReference>
<dbReference type="GO" id="GO:0000155">
    <property type="term" value="F:phosphorelay sensor kinase activity"/>
    <property type="evidence" value="ECO:0007669"/>
    <property type="project" value="InterPro"/>
</dbReference>
<proteinExistence type="predicted"/>
<dbReference type="PATRIC" id="fig|929558.5.peg.220"/>
<dbReference type="InterPro" id="IPR005467">
    <property type="entry name" value="His_kinase_dom"/>
</dbReference>
<sequence length="562" mass="65418">MNKNLTIFAVDDEPIVLELYESIFSKEKKLTLDFLQALDETEDDDENDLHTFTHGKAYLAALKSHYADGKRVPLSILDMRLPELHGLDIAKEARKIDPHMTIVIVTAYSDYTVKELIDELENRVYYVRKPFKTDELYALVHSNLREWNEIVQEKELQKDLSIDLTQDGLWNWNLENNDVYFSPRWKEMLGYKDDELKNDFSEWLSRIHPDDKEQVEKDVQIHLSGKSEFYVNEHRLRCKDGSYKWVLDRGKALFNKNNEANKMSGFHTDITQRKELEEQLFGLSESLSKKLNHEISKQAKLSNTNSELEKQLQEEIQLRREKEDMLLQQTRQAAMGEMISMIAHQWRQPLTVIGMIADNISLDVMFETLDTQKLQSSLKDISDQTKYLSQTIDDFRQFFVPNKEKDTIFLHDCVEGALNIIEKNLISHNIEVIKNYEDLTKIDLYKNELIQVFINFLKNAQDAFEEKHIKNAKIELTIKEYDTSVECSIEDNAGGIPLEIQKNIFDPYFTTKNKKNGTGLGLYMSKSIIEDHSSGTIKVSNTDDGVIFTLSFPKVSLQKDIM</sequence>
<dbReference type="OrthoDB" id="9799273at2"/>
<dbReference type="eggNOG" id="COG4191">
    <property type="taxonomic scope" value="Bacteria"/>
</dbReference>
<accession>H1FT10</accession>
<feature type="domain" description="Response regulatory" evidence="9">
    <location>
        <begin position="6"/>
        <end position="144"/>
    </location>
</feature>
<dbReference type="SMART" id="SM00091">
    <property type="entry name" value="PAS"/>
    <property type="match status" value="1"/>
</dbReference>
<comment type="caution">
    <text evidence="12">The sequence shown here is derived from an EMBL/GenBank/DDBJ whole genome shotgun (WGS) entry which is preliminary data.</text>
</comment>
<dbReference type="SUPFAM" id="SSF55785">
    <property type="entry name" value="PYP-like sensor domain (PAS domain)"/>
    <property type="match status" value="1"/>
</dbReference>
<comment type="catalytic activity">
    <reaction evidence="1">
        <text>ATP + protein L-histidine = ADP + protein N-phospho-L-histidine.</text>
        <dbReference type="EC" id="2.7.13.3"/>
    </reaction>
</comment>
<dbReference type="InterPro" id="IPR036097">
    <property type="entry name" value="HisK_dim/P_sf"/>
</dbReference>
<evidence type="ECO:0000256" key="2">
    <source>
        <dbReference type="ARBA" id="ARBA00012438"/>
    </source>
</evidence>
<evidence type="ECO:0000259" key="10">
    <source>
        <dbReference type="PROSITE" id="PS50112"/>
    </source>
</evidence>
<dbReference type="PROSITE" id="PS50109">
    <property type="entry name" value="HIS_KIN"/>
    <property type="match status" value="1"/>
</dbReference>
<dbReference type="InterPro" id="IPR013655">
    <property type="entry name" value="PAS_fold_3"/>
</dbReference>
<evidence type="ECO:0000256" key="1">
    <source>
        <dbReference type="ARBA" id="ARBA00000085"/>
    </source>
</evidence>
<dbReference type="InterPro" id="IPR004358">
    <property type="entry name" value="Sig_transdc_His_kin-like_C"/>
</dbReference>
<keyword evidence="13" id="KW-1185">Reference proteome</keyword>
<dbReference type="SMART" id="SM00448">
    <property type="entry name" value="REC"/>
    <property type="match status" value="1"/>
</dbReference>
<dbReference type="InterPro" id="IPR011006">
    <property type="entry name" value="CheY-like_superfamily"/>
</dbReference>
<reference evidence="12 13" key="1">
    <citation type="journal article" date="2012" name="Proc. Natl. Acad. Sci. U.S.A.">
        <title>Genome and physiology of a model Epsilonproteobacterium responsible for sulfide detoxification in marine oxygen depletion zones.</title>
        <authorList>
            <person name="Grote J."/>
            <person name="Schott T."/>
            <person name="Bruckner C.G."/>
            <person name="Glockner F.O."/>
            <person name="Jost G."/>
            <person name="Teeling H."/>
            <person name="Labrenz M."/>
            <person name="Jurgens K."/>
        </authorList>
    </citation>
    <scope>NUCLEOTIDE SEQUENCE [LARGE SCALE GENOMIC DNA]</scope>
    <source>
        <strain evidence="12 13">GD1</strain>
    </source>
</reference>
<dbReference type="PANTHER" id="PTHR43304">
    <property type="entry name" value="PHYTOCHROME-LIKE PROTEIN CPH1"/>
    <property type="match status" value="1"/>
</dbReference>
<keyword evidence="4" id="KW-0808">Transferase</keyword>
<evidence type="ECO:0000259" key="11">
    <source>
        <dbReference type="PROSITE" id="PS50113"/>
    </source>
</evidence>
<accession>B6BL14</accession>
<dbReference type="SUPFAM" id="SSF47384">
    <property type="entry name" value="Homodimeric domain of signal transducing histidine kinase"/>
    <property type="match status" value="1"/>
</dbReference>
<evidence type="ECO:0000256" key="5">
    <source>
        <dbReference type="ARBA" id="ARBA00022777"/>
    </source>
</evidence>
<dbReference type="PRINTS" id="PR00344">
    <property type="entry name" value="BCTRLSENSOR"/>
</dbReference>
<dbReference type="Pfam" id="PF02518">
    <property type="entry name" value="HATPase_c"/>
    <property type="match status" value="1"/>
</dbReference>
<dbReference type="Gene3D" id="3.30.565.10">
    <property type="entry name" value="Histidine kinase-like ATPase, C-terminal domain"/>
    <property type="match status" value="1"/>
</dbReference>
<evidence type="ECO:0000256" key="3">
    <source>
        <dbReference type="ARBA" id="ARBA00022553"/>
    </source>
</evidence>
<gene>
    <name evidence="12" type="ORF">SMGD1_0219</name>
</gene>
<dbReference type="RefSeq" id="WP_008338423.1">
    <property type="nucleotide sequence ID" value="NZ_AFRZ01000001.1"/>
</dbReference>
<dbReference type="InterPro" id="IPR003661">
    <property type="entry name" value="HisK_dim/P_dom"/>
</dbReference>
<organism evidence="12 13">
    <name type="scientific">Sulfurimonas gotlandica (strain DSM 19862 / JCM 16533 / GD1)</name>
    <dbReference type="NCBI Taxonomy" id="929558"/>
    <lineage>
        <taxon>Bacteria</taxon>
        <taxon>Pseudomonadati</taxon>
        <taxon>Campylobacterota</taxon>
        <taxon>Epsilonproteobacteria</taxon>
        <taxon>Campylobacterales</taxon>
        <taxon>Sulfurimonadaceae</taxon>
        <taxon>Sulfurimonas</taxon>
    </lineage>
</organism>
<dbReference type="EMBL" id="AFRZ01000001">
    <property type="protein sequence ID" value="EHP28746.1"/>
    <property type="molecule type" value="Genomic_DNA"/>
</dbReference>
<feature type="modified residue" description="4-aspartylphosphate" evidence="6">
    <location>
        <position position="78"/>
    </location>
</feature>
<dbReference type="CDD" id="cd00130">
    <property type="entry name" value="PAS"/>
    <property type="match status" value="1"/>
</dbReference>
<dbReference type="eggNOG" id="COG2202">
    <property type="taxonomic scope" value="Bacteria"/>
</dbReference>
<dbReference type="Gene3D" id="3.30.450.20">
    <property type="entry name" value="PAS domain"/>
    <property type="match status" value="1"/>
</dbReference>
<dbReference type="PANTHER" id="PTHR43304:SF1">
    <property type="entry name" value="PAC DOMAIN-CONTAINING PROTEIN"/>
    <property type="match status" value="1"/>
</dbReference>
<keyword evidence="3 6" id="KW-0597">Phosphoprotein</keyword>
<dbReference type="SUPFAM" id="SSF52172">
    <property type="entry name" value="CheY-like"/>
    <property type="match status" value="1"/>
</dbReference>
<dbReference type="Pfam" id="PF00072">
    <property type="entry name" value="Response_reg"/>
    <property type="match status" value="1"/>
</dbReference>
<keyword evidence="7" id="KW-0175">Coiled coil</keyword>
<dbReference type="Pfam" id="PF00512">
    <property type="entry name" value="HisKA"/>
    <property type="match status" value="1"/>
</dbReference>
<dbReference type="HOGENOM" id="CLU_000445_133_3_7"/>
<dbReference type="InterPro" id="IPR036890">
    <property type="entry name" value="HATPase_C_sf"/>
</dbReference>
<dbReference type="Gene3D" id="1.10.287.130">
    <property type="match status" value="1"/>
</dbReference>
<evidence type="ECO:0000256" key="6">
    <source>
        <dbReference type="PROSITE-ProRule" id="PRU00169"/>
    </source>
</evidence>
<dbReference type="InterPro" id="IPR000014">
    <property type="entry name" value="PAS"/>
</dbReference>
<dbReference type="PROSITE" id="PS50113">
    <property type="entry name" value="PAC"/>
    <property type="match status" value="1"/>
</dbReference>
<dbReference type="InterPro" id="IPR035965">
    <property type="entry name" value="PAS-like_dom_sf"/>
</dbReference>
<dbReference type="EC" id="2.7.13.3" evidence="2"/>
<keyword evidence="5 12" id="KW-0418">Kinase</keyword>
<dbReference type="InterPro" id="IPR001789">
    <property type="entry name" value="Sig_transdc_resp-reg_receiver"/>
</dbReference>
<dbReference type="PROSITE" id="PS50112">
    <property type="entry name" value="PAS"/>
    <property type="match status" value="1"/>
</dbReference>
<feature type="domain" description="Histidine kinase" evidence="8">
    <location>
        <begin position="341"/>
        <end position="556"/>
    </location>
</feature>
<dbReference type="InterPro" id="IPR001610">
    <property type="entry name" value="PAC"/>
</dbReference>
<evidence type="ECO:0000259" key="9">
    <source>
        <dbReference type="PROSITE" id="PS50110"/>
    </source>
</evidence>
<dbReference type="CDD" id="cd00082">
    <property type="entry name" value="HisKA"/>
    <property type="match status" value="1"/>
</dbReference>
<evidence type="ECO:0000256" key="4">
    <source>
        <dbReference type="ARBA" id="ARBA00022679"/>
    </source>
</evidence>
<feature type="domain" description="PAS" evidence="10">
    <location>
        <begin position="152"/>
        <end position="226"/>
    </location>
</feature>
<evidence type="ECO:0000259" key="8">
    <source>
        <dbReference type="PROSITE" id="PS50109"/>
    </source>
</evidence>